<dbReference type="InterPro" id="IPR012337">
    <property type="entry name" value="RNaseH-like_sf"/>
</dbReference>
<dbReference type="SUPFAM" id="SSF53098">
    <property type="entry name" value="Ribonuclease H-like"/>
    <property type="match status" value="1"/>
</dbReference>
<dbReference type="PANTHER" id="PTHR46889">
    <property type="entry name" value="TRANSPOSASE INSF FOR INSERTION SEQUENCE IS3B-RELATED"/>
    <property type="match status" value="1"/>
</dbReference>
<feature type="coiled-coil region" evidence="1">
    <location>
        <begin position="70"/>
        <end position="97"/>
    </location>
</feature>
<dbReference type="InterPro" id="IPR025948">
    <property type="entry name" value="HTH-like_dom"/>
</dbReference>
<dbReference type="InterPro" id="IPR001584">
    <property type="entry name" value="Integrase_cat-core"/>
</dbReference>
<name>A0A5M8B5A2_9BURK</name>
<dbReference type="InterPro" id="IPR036388">
    <property type="entry name" value="WH-like_DNA-bd_sf"/>
</dbReference>
<dbReference type="PROSITE" id="PS50994">
    <property type="entry name" value="INTEGRASE"/>
    <property type="match status" value="1"/>
</dbReference>
<evidence type="ECO:0000313" key="4">
    <source>
        <dbReference type="Proteomes" id="UP000324324"/>
    </source>
</evidence>
<dbReference type="Proteomes" id="UP000324324">
    <property type="component" value="Unassembled WGS sequence"/>
</dbReference>
<accession>A0A5M8B5A2</accession>
<keyword evidence="4" id="KW-1185">Reference proteome</keyword>
<evidence type="ECO:0000256" key="1">
    <source>
        <dbReference type="SAM" id="Coils"/>
    </source>
</evidence>
<reference evidence="3 4" key="1">
    <citation type="submission" date="2019-09" db="EMBL/GenBank/DDBJ databases">
        <title>Isolation of a novel species in the genus Cupriavidus from patients with sepsis using whole genome sequencing.</title>
        <authorList>
            <person name="Kweon O.J."/>
            <person name="Lee M.-K."/>
        </authorList>
    </citation>
    <scope>NUCLEOTIDE SEQUENCE [LARGE SCALE GENOMIC DNA]</scope>
    <source>
        <strain evidence="3 4">MKL-01</strain>
    </source>
</reference>
<dbReference type="GO" id="GO:0006313">
    <property type="term" value="P:DNA transposition"/>
    <property type="evidence" value="ECO:0007669"/>
    <property type="project" value="InterPro"/>
</dbReference>
<dbReference type="Pfam" id="PF13333">
    <property type="entry name" value="rve_2"/>
    <property type="match status" value="1"/>
</dbReference>
<keyword evidence="1" id="KW-0175">Coiled coil</keyword>
<dbReference type="InterPro" id="IPR002514">
    <property type="entry name" value="Transposase_8"/>
</dbReference>
<dbReference type="InterPro" id="IPR048020">
    <property type="entry name" value="Transpos_IS3"/>
</dbReference>
<dbReference type="Pfam" id="PF13276">
    <property type="entry name" value="HTH_21"/>
    <property type="match status" value="1"/>
</dbReference>
<organism evidence="3 4">
    <name type="scientific">Cupriavidus cauae</name>
    <dbReference type="NCBI Taxonomy" id="2608999"/>
    <lineage>
        <taxon>Bacteria</taxon>
        <taxon>Pseudomonadati</taxon>
        <taxon>Pseudomonadota</taxon>
        <taxon>Betaproteobacteria</taxon>
        <taxon>Burkholderiales</taxon>
        <taxon>Burkholderiaceae</taxon>
        <taxon>Cupriavidus</taxon>
    </lineage>
</organism>
<dbReference type="NCBIfam" id="NF033516">
    <property type="entry name" value="transpos_IS3"/>
    <property type="match status" value="1"/>
</dbReference>
<dbReference type="GO" id="GO:0004803">
    <property type="term" value="F:transposase activity"/>
    <property type="evidence" value="ECO:0007669"/>
    <property type="project" value="InterPro"/>
</dbReference>
<protein>
    <submittedName>
        <fullName evidence="3">IS3-like element ISRme15 family transposase</fullName>
    </submittedName>
</protein>
<dbReference type="AlphaFoldDB" id="A0A5M8B5A2"/>
<dbReference type="InterPro" id="IPR036397">
    <property type="entry name" value="RNaseH_sf"/>
</dbReference>
<evidence type="ECO:0000259" key="2">
    <source>
        <dbReference type="PROSITE" id="PS50994"/>
    </source>
</evidence>
<dbReference type="RefSeq" id="WP_085960508.1">
    <property type="nucleotide sequence ID" value="NZ_CP080293.1"/>
</dbReference>
<sequence length="416" mass="47868">MRAMSKNNANKFSPEVRERAVRLVQESRGEYPSLWVAVESIAPKIGCSAQTLLTWVKRHEVDSGQREGVTTSERERIKELERENRELRRANDILRTASGFFRAGGARPQAEVVNTYIDRHREVYGVEPICKVLQVASSAYRRHAARLRDPSRRSDRARRDERLMPQVQRVWQENHRVYGADKVWRQLNREGVTVARCTVERLMRAQGLQGVRRGKRLRTTIADDAASRPVDRVNRQFRADRPNQLWVSDFTYVSTWQGWLYVAFVVDVYARRIVGWRVSKSMTTDFVLDALEQALYARQPGNDGSLTHHSDRGSQYVSIRYSERLAEAGIEPSVGSRGDSYDNALAETINGLYKAELIHRRAPWKTRESVELATLEWVAWFNHKRLHSSIGYIPPAEAEANYYNQLGKTADEAVLL</sequence>
<feature type="domain" description="Integrase catalytic" evidence="2">
    <location>
        <begin position="238"/>
        <end position="402"/>
    </location>
</feature>
<dbReference type="Gene3D" id="3.30.420.10">
    <property type="entry name" value="Ribonuclease H-like superfamily/Ribonuclease H"/>
    <property type="match status" value="1"/>
</dbReference>
<evidence type="ECO:0000313" key="3">
    <source>
        <dbReference type="EMBL" id="KAA6131077.1"/>
    </source>
</evidence>
<dbReference type="InterPro" id="IPR050900">
    <property type="entry name" value="Transposase_IS3/IS150/IS904"/>
</dbReference>
<dbReference type="GO" id="GO:0003677">
    <property type="term" value="F:DNA binding"/>
    <property type="evidence" value="ECO:0007669"/>
    <property type="project" value="InterPro"/>
</dbReference>
<dbReference type="Gene3D" id="1.10.10.10">
    <property type="entry name" value="Winged helix-like DNA-binding domain superfamily/Winged helix DNA-binding domain"/>
    <property type="match status" value="1"/>
</dbReference>
<dbReference type="PANTHER" id="PTHR46889:SF4">
    <property type="entry name" value="TRANSPOSASE INSO FOR INSERTION SEQUENCE ELEMENT IS911B-RELATED"/>
    <property type="match status" value="1"/>
</dbReference>
<dbReference type="SUPFAM" id="SSF46689">
    <property type="entry name" value="Homeodomain-like"/>
    <property type="match status" value="1"/>
</dbReference>
<gene>
    <name evidence="3" type="ORF">F1599_02730</name>
</gene>
<dbReference type="GO" id="GO:0015074">
    <property type="term" value="P:DNA integration"/>
    <property type="evidence" value="ECO:0007669"/>
    <property type="project" value="InterPro"/>
</dbReference>
<dbReference type="InterPro" id="IPR009057">
    <property type="entry name" value="Homeodomain-like_sf"/>
</dbReference>
<comment type="caution">
    <text evidence="3">The sequence shown here is derived from an EMBL/GenBank/DDBJ whole genome shotgun (WGS) entry which is preliminary data.</text>
</comment>
<dbReference type="EMBL" id="VWRN01000012">
    <property type="protein sequence ID" value="KAA6131077.1"/>
    <property type="molecule type" value="Genomic_DNA"/>
</dbReference>
<dbReference type="Pfam" id="PF01527">
    <property type="entry name" value="HTH_Tnp_1"/>
    <property type="match status" value="1"/>
</dbReference>
<dbReference type="Pfam" id="PF00665">
    <property type="entry name" value="rve"/>
    <property type="match status" value="1"/>
</dbReference>
<proteinExistence type="predicted"/>